<name>A0A382LRG0_9ZZZZ</name>
<keyword evidence="1" id="KW-1133">Transmembrane helix</keyword>
<gene>
    <name evidence="2" type="ORF">METZ01_LOCUS292054</name>
</gene>
<protein>
    <submittedName>
        <fullName evidence="2">Uncharacterized protein</fullName>
    </submittedName>
</protein>
<dbReference type="Gene3D" id="2.60.40.10">
    <property type="entry name" value="Immunoglobulins"/>
    <property type="match status" value="1"/>
</dbReference>
<keyword evidence="1" id="KW-0812">Transmembrane</keyword>
<evidence type="ECO:0000256" key="1">
    <source>
        <dbReference type="SAM" id="Phobius"/>
    </source>
</evidence>
<accession>A0A382LRG0</accession>
<dbReference type="InterPro" id="IPR013783">
    <property type="entry name" value="Ig-like_fold"/>
</dbReference>
<dbReference type="EMBL" id="UINC01088722">
    <property type="protein sequence ID" value="SVC39200.1"/>
    <property type="molecule type" value="Genomic_DNA"/>
</dbReference>
<reference evidence="2" key="1">
    <citation type="submission" date="2018-05" db="EMBL/GenBank/DDBJ databases">
        <authorList>
            <person name="Lanie J.A."/>
            <person name="Ng W.-L."/>
            <person name="Kazmierczak K.M."/>
            <person name="Andrzejewski T.M."/>
            <person name="Davidsen T.M."/>
            <person name="Wayne K.J."/>
            <person name="Tettelin H."/>
            <person name="Glass J.I."/>
            <person name="Rusch D."/>
            <person name="Podicherti R."/>
            <person name="Tsui H.-C.T."/>
            <person name="Winkler M.E."/>
        </authorList>
    </citation>
    <scope>NUCLEOTIDE SEQUENCE</scope>
</reference>
<feature type="non-terminal residue" evidence="2">
    <location>
        <position position="1"/>
    </location>
</feature>
<evidence type="ECO:0000313" key="2">
    <source>
        <dbReference type="EMBL" id="SVC39200.1"/>
    </source>
</evidence>
<feature type="transmembrane region" description="Helical" evidence="1">
    <location>
        <begin position="213"/>
        <end position="235"/>
    </location>
</feature>
<proteinExistence type="predicted"/>
<organism evidence="2">
    <name type="scientific">marine metagenome</name>
    <dbReference type="NCBI Taxonomy" id="408172"/>
    <lineage>
        <taxon>unclassified sequences</taxon>
        <taxon>metagenomes</taxon>
        <taxon>ecological metagenomes</taxon>
    </lineage>
</organism>
<sequence length="262" mass="28467">KLANREIGIKVISDFGSSEAGGDHDETAVWDDSCTLDANEDGSPDNYHPNCDTNEQIIELRLRAPDLKIVSLIVDKFTGEVGEMLSVNVEIVNAGNSHATDVNIILCVDQSPSDIKRNGCDEDNIVYRQIVEAIMPCDNPQSLPEPCDGSEPPQIALLYMVEAGNHDVVVVVDPDNVIVETDESINSNIKKVSQKMGSNLGILDVGIEIVAQYTVPAIILGATIALVGVVAVVMWSRREEAKIRFAEKSSMLSNLDDEDMVF</sequence>
<dbReference type="AlphaFoldDB" id="A0A382LRG0"/>
<keyword evidence="1" id="KW-0472">Membrane</keyword>